<name>A0A399SZB8_9BACT</name>
<proteinExistence type="predicted"/>
<organism evidence="1 2">
    <name type="scientific">Maribellus luteus</name>
    <dbReference type="NCBI Taxonomy" id="2305463"/>
    <lineage>
        <taxon>Bacteria</taxon>
        <taxon>Pseudomonadati</taxon>
        <taxon>Bacteroidota</taxon>
        <taxon>Bacteroidia</taxon>
        <taxon>Marinilabiliales</taxon>
        <taxon>Prolixibacteraceae</taxon>
        <taxon>Maribellus</taxon>
    </lineage>
</organism>
<keyword evidence="2" id="KW-1185">Reference proteome</keyword>
<evidence type="ECO:0000313" key="2">
    <source>
        <dbReference type="Proteomes" id="UP000265926"/>
    </source>
</evidence>
<dbReference type="EMBL" id="QWGR01000008">
    <property type="protein sequence ID" value="RIJ47307.1"/>
    <property type="molecule type" value="Genomic_DNA"/>
</dbReference>
<dbReference type="AlphaFoldDB" id="A0A399SZB8"/>
<sequence length="63" mass="7352">KKMEELLQKTNKFGVITCKLFLGRVTLTKAQLHHKFYREQPKWEKSACIRADLSSSRIAFPAE</sequence>
<gene>
    <name evidence="1" type="ORF">D1614_14375</name>
</gene>
<evidence type="ECO:0000313" key="1">
    <source>
        <dbReference type="EMBL" id="RIJ47307.1"/>
    </source>
</evidence>
<dbReference type="Proteomes" id="UP000265926">
    <property type="component" value="Unassembled WGS sequence"/>
</dbReference>
<accession>A0A399SZB8</accession>
<feature type="non-terminal residue" evidence="1">
    <location>
        <position position="1"/>
    </location>
</feature>
<protein>
    <submittedName>
        <fullName evidence="1">Uncharacterized protein</fullName>
    </submittedName>
</protein>
<dbReference type="RefSeq" id="WP_206610031.1">
    <property type="nucleotide sequence ID" value="NZ_QWGR01000008.1"/>
</dbReference>
<reference evidence="1 2" key="1">
    <citation type="submission" date="2018-08" db="EMBL/GenBank/DDBJ databases">
        <title>Pallidiluteibacterium maritimus gen. nov., sp. nov., isolated from coastal sediment.</title>
        <authorList>
            <person name="Zhou L.Y."/>
        </authorList>
    </citation>
    <scope>NUCLEOTIDE SEQUENCE [LARGE SCALE GENOMIC DNA]</scope>
    <source>
        <strain evidence="1 2">XSD2</strain>
    </source>
</reference>
<comment type="caution">
    <text evidence="1">The sequence shown here is derived from an EMBL/GenBank/DDBJ whole genome shotgun (WGS) entry which is preliminary data.</text>
</comment>